<name>C2EHY5_9LACO</name>
<accession>C2EHY5</accession>
<comment type="caution">
    <text evidence="1">The sequence shown here is derived from an EMBL/GenBank/DDBJ whole genome shotgun (WGS) entry which is preliminary data.</text>
</comment>
<dbReference type="AlphaFoldDB" id="C2EHY5"/>
<proteinExistence type="predicted"/>
<evidence type="ECO:0000313" key="1">
    <source>
        <dbReference type="EMBL" id="EEJ73838.1"/>
    </source>
</evidence>
<dbReference type="HOGENOM" id="CLU_3119242_0_0_9"/>
<protein>
    <submittedName>
        <fullName evidence="1">Uncharacterized protein</fullName>
    </submittedName>
</protein>
<organism evidence="1 2">
    <name type="scientific">Ligilactobacillus salivarius DSM 20555 = ATCC 11741</name>
    <dbReference type="NCBI Taxonomy" id="1423799"/>
    <lineage>
        <taxon>Bacteria</taxon>
        <taxon>Bacillati</taxon>
        <taxon>Bacillota</taxon>
        <taxon>Bacilli</taxon>
        <taxon>Lactobacillales</taxon>
        <taxon>Lactobacillaceae</taxon>
        <taxon>Ligilactobacillus</taxon>
    </lineage>
</organism>
<dbReference type="PATRIC" id="fig|1423799.3.peg.652"/>
<reference evidence="1 2" key="1">
    <citation type="submission" date="2009-01" db="EMBL/GenBank/DDBJ databases">
        <authorList>
            <person name="Qin X."/>
            <person name="Bachman B."/>
            <person name="Battles P."/>
            <person name="Bell A."/>
            <person name="Bess C."/>
            <person name="Bickham C."/>
            <person name="Chaboub L."/>
            <person name="Chen D."/>
            <person name="Coyle M."/>
            <person name="Deiros D.R."/>
            <person name="Dinh H."/>
            <person name="Forbes L."/>
            <person name="Fowler G."/>
            <person name="Francisco L."/>
            <person name="Fu Q."/>
            <person name="Gubbala S."/>
            <person name="Hale W."/>
            <person name="Han Y."/>
            <person name="Hemphill L."/>
            <person name="Highlander S.K."/>
            <person name="Hirani K."/>
            <person name="Hogues M."/>
            <person name="Jackson L."/>
            <person name="Jakkamsetti A."/>
            <person name="Javaid M."/>
            <person name="Jiang H."/>
            <person name="Korchina V."/>
            <person name="Kovar C."/>
            <person name="Lara F."/>
            <person name="Lee S."/>
            <person name="Mata R."/>
            <person name="Mathew T."/>
            <person name="Moen C."/>
            <person name="Morales K."/>
            <person name="Munidasa M."/>
            <person name="Nazareth L."/>
            <person name="Ngo R."/>
            <person name="Nguyen L."/>
            <person name="Okwuonu G."/>
            <person name="Ongeri F."/>
            <person name="Patil S."/>
            <person name="Petrosino J."/>
            <person name="Pham C."/>
            <person name="Pham P."/>
            <person name="Pu L.-L."/>
            <person name="Puazo M."/>
            <person name="Raj R."/>
            <person name="Reid J."/>
            <person name="Rouhana J."/>
            <person name="Saada N."/>
            <person name="Shang Y."/>
            <person name="Simmons D."/>
            <person name="Thornton R."/>
            <person name="Warren J."/>
            <person name="Weissenberger G."/>
            <person name="Zhang J."/>
            <person name="Zhang L."/>
            <person name="Zhou C."/>
            <person name="Zhu D."/>
            <person name="Muzny D."/>
            <person name="Worley K."/>
            <person name="Gibbs R."/>
        </authorList>
    </citation>
    <scope>NUCLEOTIDE SEQUENCE [LARGE SCALE GENOMIC DNA]</scope>
    <source>
        <strain evidence="1 2">ATCC 11741</strain>
    </source>
</reference>
<dbReference type="Proteomes" id="UP000003531">
    <property type="component" value="Unassembled WGS sequence"/>
</dbReference>
<dbReference type="EMBL" id="ACGT01000025">
    <property type="protein sequence ID" value="EEJ73838.1"/>
    <property type="molecule type" value="Genomic_DNA"/>
</dbReference>
<sequence length="50" mass="5915">MVNVYDVTKITLVKINKKYPENLLNIIDLIVEIVYYKVVKNSKGDFVIWK</sequence>
<evidence type="ECO:0000313" key="2">
    <source>
        <dbReference type="Proteomes" id="UP000003531"/>
    </source>
</evidence>
<gene>
    <name evidence="1" type="ORF">HMPREF0545_1257</name>
</gene>